<comment type="caution">
    <text evidence="2">The sequence shown here is derived from an EMBL/GenBank/DDBJ whole genome shotgun (WGS) entry which is preliminary data.</text>
</comment>
<keyword evidence="1" id="KW-0732">Signal</keyword>
<proteinExistence type="predicted"/>
<evidence type="ECO:0000313" key="3">
    <source>
        <dbReference type="Proteomes" id="UP000326924"/>
    </source>
</evidence>
<dbReference type="Proteomes" id="UP000326924">
    <property type="component" value="Unassembled WGS sequence"/>
</dbReference>
<accession>A0A5J5EIH7</accession>
<keyword evidence="3" id="KW-1185">Reference proteome</keyword>
<dbReference type="EMBL" id="VXIS01000336">
    <property type="protein sequence ID" value="KAA8894478.1"/>
    <property type="molecule type" value="Genomic_DNA"/>
</dbReference>
<feature type="chain" id="PRO_5023938526" description="Secreted protein" evidence="1">
    <location>
        <begin position="31"/>
        <end position="87"/>
    </location>
</feature>
<sequence>MAGHIVQVINSLLAFLFSLFSPLPRRLSLARPIFPQFVVPPVSFRVSTPMYSTLILTAPLCLRRTATSPVPTPPGHQLRFAGVIMFP</sequence>
<feature type="signal peptide" evidence="1">
    <location>
        <begin position="1"/>
        <end position="30"/>
    </location>
</feature>
<evidence type="ECO:0000313" key="2">
    <source>
        <dbReference type="EMBL" id="KAA8894478.1"/>
    </source>
</evidence>
<evidence type="ECO:0000256" key="1">
    <source>
        <dbReference type="SAM" id="SignalP"/>
    </source>
</evidence>
<gene>
    <name evidence="2" type="ORF">FN846DRAFT_973756</name>
</gene>
<dbReference type="AlphaFoldDB" id="A0A5J5EIH7"/>
<feature type="non-terminal residue" evidence="2">
    <location>
        <position position="87"/>
    </location>
</feature>
<dbReference type="InParanoid" id="A0A5J5EIH7"/>
<evidence type="ECO:0008006" key="4">
    <source>
        <dbReference type="Google" id="ProtNLM"/>
    </source>
</evidence>
<reference evidence="2 3" key="1">
    <citation type="submission" date="2019-09" db="EMBL/GenBank/DDBJ databases">
        <title>Draft genome of the ectomycorrhizal ascomycete Sphaerosporella brunnea.</title>
        <authorList>
            <consortium name="DOE Joint Genome Institute"/>
            <person name="Benucci G.M."/>
            <person name="Marozzi G."/>
            <person name="Antonielli L."/>
            <person name="Sanchez S."/>
            <person name="Marco P."/>
            <person name="Wang X."/>
            <person name="Falini L.B."/>
            <person name="Barry K."/>
            <person name="Haridas S."/>
            <person name="Lipzen A."/>
            <person name="Labutti K."/>
            <person name="Grigoriev I.V."/>
            <person name="Murat C."/>
            <person name="Martin F."/>
            <person name="Albertini E."/>
            <person name="Donnini D."/>
            <person name="Bonito G."/>
        </authorList>
    </citation>
    <scope>NUCLEOTIDE SEQUENCE [LARGE SCALE GENOMIC DNA]</scope>
    <source>
        <strain evidence="2 3">Sb_GMNB300</strain>
    </source>
</reference>
<name>A0A5J5EIH7_9PEZI</name>
<protein>
    <recommendedName>
        <fullName evidence="4">Secreted protein</fullName>
    </recommendedName>
</protein>
<organism evidence="2 3">
    <name type="scientific">Sphaerosporella brunnea</name>
    <dbReference type="NCBI Taxonomy" id="1250544"/>
    <lineage>
        <taxon>Eukaryota</taxon>
        <taxon>Fungi</taxon>
        <taxon>Dikarya</taxon>
        <taxon>Ascomycota</taxon>
        <taxon>Pezizomycotina</taxon>
        <taxon>Pezizomycetes</taxon>
        <taxon>Pezizales</taxon>
        <taxon>Pyronemataceae</taxon>
        <taxon>Sphaerosporella</taxon>
    </lineage>
</organism>